<dbReference type="RefSeq" id="WP_232065446.1">
    <property type="nucleotide sequence ID" value="NZ_AP022575.1"/>
</dbReference>
<reference evidence="3 4" key="1">
    <citation type="journal article" date="2019" name="Emerg. Microbes Infect.">
        <title>Comprehensive subspecies identification of 175 nontuberculous mycobacteria species based on 7547 genomic profiles.</title>
        <authorList>
            <person name="Matsumoto Y."/>
            <person name="Kinjo T."/>
            <person name="Motooka D."/>
            <person name="Nabeya D."/>
            <person name="Jung N."/>
            <person name="Uechi K."/>
            <person name="Horii T."/>
            <person name="Iida T."/>
            <person name="Fujita J."/>
            <person name="Nakamura S."/>
        </authorList>
    </citation>
    <scope>NUCLEOTIDE SEQUENCE [LARGE SCALE GENOMIC DNA]</scope>
    <source>
        <strain evidence="3 4">JCM 14233</strain>
    </source>
</reference>
<dbReference type="InterPro" id="IPR041467">
    <property type="entry name" value="Sco4008_C"/>
</dbReference>
<evidence type="ECO:0000313" key="3">
    <source>
        <dbReference type="EMBL" id="BBX73359.1"/>
    </source>
</evidence>
<dbReference type="Proteomes" id="UP000467236">
    <property type="component" value="Chromosome"/>
</dbReference>
<name>A0A7I7MPX2_9MYCO</name>
<organism evidence="3 4">
    <name type="scientific">Mycobacterium shinjukuense</name>
    <dbReference type="NCBI Taxonomy" id="398694"/>
    <lineage>
        <taxon>Bacteria</taxon>
        <taxon>Bacillati</taxon>
        <taxon>Actinomycetota</taxon>
        <taxon>Actinomycetes</taxon>
        <taxon>Mycobacteriales</taxon>
        <taxon>Mycobacteriaceae</taxon>
        <taxon>Mycobacterium</taxon>
    </lineage>
</organism>
<dbReference type="Gene3D" id="1.10.357.10">
    <property type="entry name" value="Tetracycline Repressor, domain 2"/>
    <property type="match status" value="1"/>
</dbReference>
<dbReference type="Pfam" id="PF17926">
    <property type="entry name" value="TetR_C_21"/>
    <property type="match status" value="1"/>
</dbReference>
<accession>A0A7I7MPX2</accession>
<dbReference type="InterPro" id="IPR036271">
    <property type="entry name" value="Tet_transcr_reg_TetR-rel_C_sf"/>
</dbReference>
<feature type="region of interest" description="Disordered" evidence="1">
    <location>
        <begin position="63"/>
        <end position="93"/>
    </location>
</feature>
<gene>
    <name evidence="3" type="ORF">MSHI_12650</name>
</gene>
<feature type="domain" description="HTH-type transcriptional repressor Sco4008 C-terminal" evidence="2">
    <location>
        <begin position="1"/>
        <end position="71"/>
    </location>
</feature>
<keyword evidence="4" id="KW-1185">Reference proteome</keyword>
<dbReference type="KEGG" id="mshj:MSHI_12650"/>
<evidence type="ECO:0000256" key="1">
    <source>
        <dbReference type="SAM" id="MobiDB-lite"/>
    </source>
</evidence>
<evidence type="ECO:0000313" key="4">
    <source>
        <dbReference type="Proteomes" id="UP000467236"/>
    </source>
</evidence>
<dbReference type="SUPFAM" id="SSF48498">
    <property type="entry name" value="Tetracyclin repressor-like, C-terminal domain"/>
    <property type="match status" value="1"/>
</dbReference>
<proteinExistence type="predicted"/>
<sequence length="113" mass="12564">MITWAQLEGFPLAQPEVDGQRAPDRGIAALERAQAEGHVDPTWEPQQLLVLLFAIALSWAHGPDPDTATPTRTSSPPVAPRWSRRRHASSNVPDVPIETADRYFARVNWLTSM</sequence>
<evidence type="ECO:0000259" key="2">
    <source>
        <dbReference type="Pfam" id="PF17926"/>
    </source>
</evidence>
<dbReference type="AlphaFoldDB" id="A0A7I7MPX2"/>
<dbReference type="EMBL" id="AP022575">
    <property type="protein sequence ID" value="BBX73359.1"/>
    <property type="molecule type" value="Genomic_DNA"/>
</dbReference>
<protein>
    <recommendedName>
        <fullName evidence="2">HTH-type transcriptional repressor Sco4008 C-terminal domain-containing protein</fullName>
    </recommendedName>
</protein>